<evidence type="ECO:0000256" key="2">
    <source>
        <dbReference type="ARBA" id="ARBA00022679"/>
    </source>
</evidence>
<evidence type="ECO:0000259" key="3">
    <source>
        <dbReference type="Pfam" id="PF00534"/>
    </source>
</evidence>
<keyword evidence="1 5" id="KW-0328">Glycosyltransferase</keyword>
<feature type="domain" description="Glycosyl transferase family 1" evidence="3">
    <location>
        <begin position="194"/>
        <end position="345"/>
    </location>
</feature>
<feature type="domain" description="Glycosyltransferase subfamily 4-like N-terminal" evidence="4">
    <location>
        <begin position="77"/>
        <end position="180"/>
    </location>
</feature>
<comment type="caution">
    <text evidence="5">The sequence shown here is derived from an EMBL/GenBank/DDBJ whole genome shotgun (WGS) entry which is preliminary data.</text>
</comment>
<dbReference type="InterPro" id="IPR028098">
    <property type="entry name" value="Glyco_trans_4-like_N"/>
</dbReference>
<dbReference type="RefSeq" id="WP_030254593.1">
    <property type="nucleotide sequence ID" value="NZ_JBHEZZ010000009.1"/>
</dbReference>
<proteinExistence type="predicted"/>
<sequence length="373" mass="39906">MTTKLLNVLTGINRPAAPSSGGMILVNDLYRAMPEAHTTFLGRTPVDQGWGDAFDQLVLLSTSKHPQGPGYGAYVDELTREVGALIEKIRPDVIHAQYPGLALSLAFTRTAGDIPIIAIAHGPDVMTAERNASERQSLNQVAAASASIVAPTPALAARIDRLTGRRFTERLTVIPWGIPLGSVRGRDQPSVGTGPLSLVHAGRLDANKSTITAIEALSMADQPHRLTIIGDGPEEESLRERARSLGLQDRVVFTPFMPRQQLWERLPEFDAFVFTTAGSEAFGLVAVEAQAHGLPVAFSNVAGMADTLGQAGNAFTAGNPASLASALDELARDVRWRNALIRAGESNSRRYNITTTARQLVDMTAKVVSASRC</sequence>
<keyword evidence="6" id="KW-1185">Reference proteome</keyword>
<dbReference type="EC" id="2.4.-.-" evidence="5"/>
<dbReference type="Proteomes" id="UP001592528">
    <property type="component" value="Unassembled WGS sequence"/>
</dbReference>
<dbReference type="CDD" id="cd03801">
    <property type="entry name" value="GT4_PimA-like"/>
    <property type="match status" value="1"/>
</dbReference>
<protein>
    <submittedName>
        <fullName evidence="5">Glycosyltransferase family 4 protein</fullName>
        <ecNumber evidence="5">2.4.-.-</ecNumber>
    </submittedName>
</protein>
<gene>
    <name evidence="5" type="ORF">ACEZDJ_18065</name>
</gene>
<dbReference type="Pfam" id="PF00534">
    <property type="entry name" value="Glycos_transf_1"/>
    <property type="match status" value="1"/>
</dbReference>
<reference evidence="5 6" key="1">
    <citation type="submission" date="2024-09" db="EMBL/GenBank/DDBJ databases">
        <authorList>
            <person name="Lee S.D."/>
        </authorList>
    </citation>
    <scope>NUCLEOTIDE SEQUENCE [LARGE SCALE GENOMIC DNA]</scope>
    <source>
        <strain evidence="5 6">N1-5</strain>
    </source>
</reference>
<evidence type="ECO:0000256" key="1">
    <source>
        <dbReference type="ARBA" id="ARBA00022676"/>
    </source>
</evidence>
<dbReference type="SUPFAM" id="SSF53756">
    <property type="entry name" value="UDP-Glycosyltransferase/glycogen phosphorylase"/>
    <property type="match status" value="1"/>
</dbReference>
<evidence type="ECO:0000259" key="4">
    <source>
        <dbReference type="Pfam" id="PF13439"/>
    </source>
</evidence>
<keyword evidence="2 5" id="KW-0808">Transferase</keyword>
<organism evidence="5 6">
    <name type="scientific">Streptacidiphilus cavernicola</name>
    <dbReference type="NCBI Taxonomy" id="3342716"/>
    <lineage>
        <taxon>Bacteria</taxon>
        <taxon>Bacillati</taxon>
        <taxon>Actinomycetota</taxon>
        <taxon>Actinomycetes</taxon>
        <taxon>Kitasatosporales</taxon>
        <taxon>Streptomycetaceae</taxon>
        <taxon>Streptacidiphilus</taxon>
    </lineage>
</organism>
<dbReference type="Gene3D" id="3.40.50.2000">
    <property type="entry name" value="Glycogen Phosphorylase B"/>
    <property type="match status" value="2"/>
</dbReference>
<accession>A0ABV6UP02</accession>
<dbReference type="InterPro" id="IPR001296">
    <property type="entry name" value="Glyco_trans_1"/>
</dbReference>
<evidence type="ECO:0000313" key="6">
    <source>
        <dbReference type="Proteomes" id="UP001592528"/>
    </source>
</evidence>
<name>A0ABV6UP02_9ACTN</name>
<dbReference type="PANTHER" id="PTHR45947:SF3">
    <property type="entry name" value="SULFOQUINOVOSYL TRANSFERASE SQD2"/>
    <property type="match status" value="1"/>
</dbReference>
<dbReference type="InterPro" id="IPR050194">
    <property type="entry name" value="Glycosyltransferase_grp1"/>
</dbReference>
<dbReference type="EMBL" id="JBHEZZ010000009">
    <property type="protein sequence ID" value="MFC1403198.1"/>
    <property type="molecule type" value="Genomic_DNA"/>
</dbReference>
<dbReference type="Pfam" id="PF13439">
    <property type="entry name" value="Glyco_transf_4"/>
    <property type="match status" value="1"/>
</dbReference>
<evidence type="ECO:0000313" key="5">
    <source>
        <dbReference type="EMBL" id="MFC1403198.1"/>
    </source>
</evidence>
<dbReference type="GO" id="GO:0016757">
    <property type="term" value="F:glycosyltransferase activity"/>
    <property type="evidence" value="ECO:0007669"/>
    <property type="project" value="UniProtKB-KW"/>
</dbReference>
<dbReference type="PANTHER" id="PTHR45947">
    <property type="entry name" value="SULFOQUINOVOSYL TRANSFERASE SQD2"/>
    <property type="match status" value="1"/>
</dbReference>